<sequence>MEPIDHHHHHHHHHDPSQDERAVPEAVDLLESSWFFGNLLINQKPKMSRCYSDPCPSSSITNISHEMVTGLKINSESNGNSSISKSRTPAEAAEFRRGLVRTPSLPPNIGRKEEEEEEGIQERHDRDNTRVLSKLNRKEAGSQERERNNRRSITTGQSAPQPSKNLLVRTRTLPTSTERVEMNQDQEESINDKMLSKSSRQASLNLADILPPRHNKGTSRYRGPKNIVVEGIDTDGSREMRRRYLNGRNLRRSLSDLEIEEVQGFKDLGFTFDNKDKLSPSVVNIIPGLQEKKKEDMDLENKVRRPYLSEAWLVQSCAPRPPPPPPNWAARKSSKDMKAQIKFWARSVASNVRLEC</sequence>
<feature type="region of interest" description="Disordered" evidence="1">
    <location>
        <begin position="73"/>
        <end position="188"/>
    </location>
</feature>
<feature type="compositionally biased region" description="Basic and acidic residues" evidence="1">
    <location>
        <begin position="136"/>
        <end position="149"/>
    </location>
</feature>
<dbReference type="PANTHER" id="PTHR33785">
    <property type="entry name" value="OS06G0550800 PROTEIN"/>
    <property type="match status" value="1"/>
</dbReference>
<organism evidence="2 3">
    <name type="scientific">Trema orientale</name>
    <name type="common">Charcoal tree</name>
    <name type="synonym">Celtis orientalis</name>
    <dbReference type="NCBI Taxonomy" id="63057"/>
    <lineage>
        <taxon>Eukaryota</taxon>
        <taxon>Viridiplantae</taxon>
        <taxon>Streptophyta</taxon>
        <taxon>Embryophyta</taxon>
        <taxon>Tracheophyta</taxon>
        <taxon>Spermatophyta</taxon>
        <taxon>Magnoliopsida</taxon>
        <taxon>eudicotyledons</taxon>
        <taxon>Gunneridae</taxon>
        <taxon>Pentapetalae</taxon>
        <taxon>rosids</taxon>
        <taxon>fabids</taxon>
        <taxon>Rosales</taxon>
        <taxon>Cannabaceae</taxon>
        <taxon>Trema</taxon>
    </lineage>
</organism>
<dbReference type="OrthoDB" id="1875420at2759"/>
<feature type="compositionally biased region" description="Basic residues" evidence="1">
    <location>
        <begin position="1"/>
        <end position="14"/>
    </location>
</feature>
<name>A0A2P5F4P8_TREOI</name>
<dbReference type="Proteomes" id="UP000237000">
    <property type="component" value="Unassembled WGS sequence"/>
</dbReference>
<dbReference type="EMBL" id="JXTC01000062">
    <property type="protein sequence ID" value="PON92778.1"/>
    <property type="molecule type" value="Genomic_DNA"/>
</dbReference>
<proteinExistence type="predicted"/>
<accession>A0A2P5F4P8</accession>
<evidence type="ECO:0000256" key="1">
    <source>
        <dbReference type="SAM" id="MobiDB-lite"/>
    </source>
</evidence>
<comment type="caution">
    <text evidence="2">The sequence shown here is derived from an EMBL/GenBank/DDBJ whole genome shotgun (WGS) entry which is preliminary data.</text>
</comment>
<dbReference type="PANTHER" id="PTHR33785:SF5">
    <property type="entry name" value="SERINE_ARGININE REPETITIVE MATRIX PROTEIN"/>
    <property type="match status" value="1"/>
</dbReference>
<keyword evidence="3" id="KW-1185">Reference proteome</keyword>
<dbReference type="FunCoup" id="A0A2P5F4P8">
    <property type="interactions" value="82"/>
</dbReference>
<gene>
    <name evidence="2" type="ORF">TorRG33x02_113760</name>
</gene>
<evidence type="ECO:0000313" key="3">
    <source>
        <dbReference type="Proteomes" id="UP000237000"/>
    </source>
</evidence>
<feature type="compositionally biased region" description="Basic and acidic residues" evidence="1">
    <location>
        <begin position="120"/>
        <end position="129"/>
    </location>
</feature>
<dbReference type="AlphaFoldDB" id="A0A2P5F4P8"/>
<dbReference type="InParanoid" id="A0A2P5F4P8"/>
<feature type="compositionally biased region" description="Low complexity" evidence="1">
    <location>
        <begin position="73"/>
        <end position="86"/>
    </location>
</feature>
<feature type="compositionally biased region" description="Polar residues" evidence="1">
    <location>
        <begin position="151"/>
        <end position="164"/>
    </location>
</feature>
<reference evidence="3" key="1">
    <citation type="submission" date="2016-06" db="EMBL/GenBank/DDBJ databases">
        <title>Parallel loss of symbiosis genes in relatives of nitrogen-fixing non-legume Parasponia.</title>
        <authorList>
            <person name="Van Velzen R."/>
            <person name="Holmer R."/>
            <person name="Bu F."/>
            <person name="Rutten L."/>
            <person name="Van Zeijl A."/>
            <person name="Liu W."/>
            <person name="Santuari L."/>
            <person name="Cao Q."/>
            <person name="Sharma T."/>
            <person name="Shen D."/>
            <person name="Roswanjaya Y."/>
            <person name="Wardhani T."/>
            <person name="Kalhor M.S."/>
            <person name="Jansen J."/>
            <person name="Van den Hoogen J."/>
            <person name="Gungor B."/>
            <person name="Hartog M."/>
            <person name="Hontelez J."/>
            <person name="Verver J."/>
            <person name="Yang W.-C."/>
            <person name="Schijlen E."/>
            <person name="Repin R."/>
            <person name="Schilthuizen M."/>
            <person name="Schranz E."/>
            <person name="Heidstra R."/>
            <person name="Miyata K."/>
            <person name="Fedorova E."/>
            <person name="Kohlen W."/>
            <person name="Bisseling T."/>
            <person name="Smit S."/>
            <person name="Geurts R."/>
        </authorList>
    </citation>
    <scope>NUCLEOTIDE SEQUENCE [LARGE SCALE GENOMIC DNA]</scope>
    <source>
        <strain evidence="3">cv. RG33-2</strain>
    </source>
</reference>
<dbReference type="STRING" id="63057.A0A2P5F4P8"/>
<protein>
    <submittedName>
        <fullName evidence="2">Serine/arginine repetitive matrix protein</fullName>
    </submittedName>
</protein>
<evidence type="ECO:0000313" key="2">
    <source>
        <dbReference type="EMBL" id="PON92778.1"/>
    </source>
</evidence>
<feature type="region of interest" description="Disordered" evidence="1">
    <location>
        <begin position="1"/>
        <end position="22"/>
    </location>
</feature>